<name>A0A438ETM9_VITVI</name>
<evidence type="ECO:0000256" key="11">
    <source>
        <dbReference type="ARBA" id="ARBA00023136"/>
    </source>
</evidence>
<comment type="cofactor">
    <cofactor evidence="1 12">
        <name>heme</name>
        <dbReference type="ChEBI" id="CHEBI:30413"/>
    </cofactor>
</comment>
<evidence type="ECO:0000256" key="9">
    <source>
        <dbReference type="ARBA" id="ARBA00023004"/>
    </source>
</evidence>
<dbReference type="EMBL" id="QGNW01001190">
    <property type="protein sequence ID" value="RVW50975.1"/>
    <property type="molecule type" value="Genomic_DNA"/>
</dbReference>
<organism evidence="15 16">
    <name type="scientific">Vitis vinifera</name>
    <name type="common">Grape</name>
    <dbReference type="NCBI Taxonomy" id="29760"/>
    <lineage>
        <taxon>Eukaryota</taxon>
        <taxon>Viridiplantae</taxon>
        <taxon>Streptophyta</taxon>
        <taxon>Embryophyta</taxon>
        <taxon>Tracheophyta</taxon>
        <taxon>Spermatophyta</taxon>
        <taxon>Magnoliopsida</taxon>
        <taxon>eudicotyledons</taxon>
        <taxon>Gunneridae</taxon>
        <taxon>Pentapetalae</taxon>
        <taxon>rosids</taxon>
        <taxon>Vitales</taxon>
        <taxon>Vitaceae</taxon>
        <taxon>Viteae</taxon>
        <taxon>Vitis</taxon>
    </lineage>
</organism>
<dbReference type="Pfam" id="PF00067">
    <property type="entry name" value="p450"/>
    <property type="match status" value="1"/>
</dbReference>
<comment type="caution">
    <text evidence="15">The sequence shown here is derived from an EMBL/GenBank/DDBJ whole genome shotgun (WGS) entry which is preliminary data.</text>
</comment>
<keyword evidence="8 13" id="KW-0560">Oxidoreductase</keyword>
<keyword evidence="11 14" id="KW-0472">Membrane</keyword>
<evidence type="ECO:0000256" key="12">
    <source>
        <dbReference type="PIRSR" id="PIRSR602401-1"/>
    </source>
</evidence>
<evidence type="ECO:0000256" key="5">
    <source>
        <dbReference type="ARBA" id="ARBA00022692"/>
    </source>
</evidence>
<dbReference type="InterPro" id="IPR036396">
    <property type="entry name" value="Cyt_P450_sf"/>
</dbReference>
<dbReference type="CDD" id="cd11043">
    <property type="entry name" value="CYP90-like"/>
    <property type="match status" value="1"/>
</dbReference>
<proteinExistence type="inferred from homology"/>
<dbReference type="PRINTS" id="PR00463">
    <property type="entry name" value="EP450I"/>
</dbReference>
<feature type="transmembrane region" description="Helical" evidence="14">
    <location>
        <begin position="273"/>
        <end position="301"/>
    </location>
</feature>
<evidence type="ECO:0000313" key="16">
    <source>
        <dbReference type="Proteomes" id="UP000288805"/>
    </source>
</evidence>
<dbReference type="GO" id="GO:0005506">
    <property type="term" value="F:iron ion binding"/>
    <property type="evidence" value="ECO:0007669"/>
    <property type="project" value="InterPro"/>
</dbReference>
<keyword evidence="7 14" id="KW-1133">Transmembrane helix</keyword>
<evidence type="ECO:0000313" key="15">
    <source>
        <dbReference type="EMBL" id="RVW50975.1"/>
    </source>
</evidence>
<dbReference type="InterPro" id="IPR002401">
    <property type="entry name" value="Cyt_P450_E_grp-I"/>
</dbReference>
<dbReference type="PROSITE" id="PS00086">
    <property type="entry name" value="CYTOCHROME_P450"/>
    <property type="match status" value="1"/>
</dbReference>
<dbReference type="GO" id="GO:0020037">
    <property type="term" value="F:heme binding"/>
    <property type="evidence" value="ECO:0007669"/>
    <property type="project" value="InterPro"/>
</dbReference>
<dbReference type="Proteomes" id="UP000288805">
    <property type="component" value="Unassembled WGS sequence"/>
</dbReference>
<evidence type="ECO:0000256" key="13">
    <source>
        <dbReference type="RuleBase" id="RU000461"/>
    </source>
</evidence>
<keyword evidence="5 14" id="KW-0812">Transmembrane</keyword>
<dbReference type="Gene3D" id="1.10.630.10">
    <property type="entry name" value="Cytochrome P450"/>
    <property type="match status" value="1"/>
</dbReference>
<evidence type="ECO:0000256" key="7">
    <source>
        <dbReference type="ARBA" id="ARBA00022989"/>
    </source>
</evidence>
<evidence type="ECO:0000256" key="4">
    <source>
        <dbReference type="ARBA" id="ARBA00022617"/>
    </source>
</evidence>
<evidence type="ECO:0000256" key="14">
    <source>
        <dbReference type="SAM" id="Phobius"/>
    </source>
</evidence>
<dbReference type="InterPro" id="IPR017972">
    <property type="entry name" value="Cyt_P450_CS"/>
</dbReference>
<keyword evidence="9 12" id="KW-0408">Iron</keyword>
<dbReference type="PRINTS" id="PR00385">
    <property type="entry name" value="P450"/>
</dbReference>
<keyword evidence="6 12" id="KW-0479">Metal-binding</keyword>
<dbReference type="GO" id="GO:0016705">
    <property type="term" value="F:oxidoreductase activity, acting on paired donors, with incorporation or reduction of molecular oxygen"/>
    <property type="evidence" value="ECO:0007669"/>
    <property type="project" value="InterPro"/>
</dbReference>
<dbReference type="PANTHER" id="PTHR24286:SF90">
    <property type="entry name" value="CYTOCHROME P450"/>
    <property type="match status" value="1"/>
</dbReference>
<evidence type="ECO:0000256" key="6">
    <source>
        <dbReference type="ARBA" id="ARBA00022723"/>
    </source>
</evidence>
<comment type="subcellular location">
    <subcellularLocation>
        <location evidence="2">Membrane</location>
        <topology evidence="2">Single-pass membrane protein</topology>
    </subcellularLocation>
</comment>
<dbReference type="InterPro" id="IPR001128">
    <property type="entry name" value="Cyt_P450"/>
</dbReference>
<dbReference type="GO" id="GO:0004497">
    <property type="term" value="F:monooxygenase activity"/>
    <property type="evidence" value="ECO:0007669"/>
    <property type="project" value="UniProtKB-KW"/>
</dbReference>
<dbReference type="SUPFAM" id="SSF48264">
    <property type="entry name" value="Cytochrome P450"/>
    <property type="match status" value="1"/>
</dbReference>
<dbReference type="GO" id="GO:0016020">
    <property type="term" value="C:membrane"/>
    <property type="evidence" value="ECO:0007669"/>
    <property type="project" value="UniProtKB-SubCell"/>
</dbReference>
<keyword evidence="4 12" id="KW-0349">Heme</keyword>
<comment type="similarity">
    <text evidence="3 13">Belongs to the cytochrome P450 family.</text>
</comment>
<evidence type="ECO:0000256" key="8">
    <source>
        <dbReference type="ARBA" id="ARBA00023002"/>
    </source>
</evidence>
<feature type="binding site" description="axial binding residue" evidence="12">
    <location>
        <position position="424"/>
    </location>
    <ligand>
        <name>heme</name>
        <dbReference type="ChEBI" id="CHEBI:30413"/>
    </ligand>
    <ligandPart>
        <name>Fe</name>
        <dbReference type="ChEBI" id="CHEBI:18248"/>
    </ligandPart>
</feature>
<dbReference type="FunFam" id="1.10.630.10:FF:000020">
    <property type="entry name" value="Cytochrome P450 family protein"/>
    <property type="match status" value="1"/>
</dbReference>
<evidence type="ECO:0000256" key="2">
    <source>
        <dbReference type="ARBA" id="ARBA00004167"/>
    </source>
</evidence>
<dbReference type="PANTHER" id="PTHR24286">
    <property type="entry name" value="CYTOCHROME P450 26"/>
    <property type="match status" value="1"/>
</dbReference>
<sequence>MYWSVWLCVVSLFIASITHWVYKWRNPKCNGKLPPGSMGFPLIGETIQFFIPSKSLDVSSFIKKRMKKYGPLFCTNLAGRPVVVSSDPDFNYYIFQQEGKLVELWYMDSFARLVGLDPSQSITSTGYIHKYVKNLALAHIGTEALKDGLLSKAEDMIRTRLHDWSKLPAFEFKACVSSMIFDFTATTLFGYDFKMKGAHFSEKFTNIVHALIAFPLNIPGTTFHKCLKDQKEAMKLIRDVLKEKKASSKTLEGDFLDQMVDDMKNEKFLSDDFVVFVVFGFLLASFETISSTLTLAIKLLIEHPLVMQELIEEHEAILKNREDPNSGISWKEYKSMTFTHQVINEALRLGSVAPGILRRAIKDIQVNGYTIPAGWTIMVVPAALQLNPNTFVDPLTFNPWRWKDVGVGVVAKNFIPFGGGSRLCVGAEFTKVLMTTFFHVLATNYRLTKIKGGQIARSPALTFGNGLHINISKKHQ</sequence>
<evidence type="ECO:0000256" key="1">
    <source>
        <dbReference type="ARBA" id="ARBA00001971"/>
    </source>
</evidence>
<gene>
    <name evidence="15" type="primary">CYP87A3_18</name>
    <name evidence="15" type="ORF">CK203_071294</name>
</gene>
<accession>A0A438ETM9</accession>
<dbReference type="AlphaFoldDB" id="A0A438ETM9"/>
<keyword evidence="10 13" id="KW-0503">Monooxygenase</keyword>
<reference evidence="15 16" key="1">
    <citation type="journal article" date="2018" name="PLoS Genet.">
        <title>Population sequencing reveals clonal diversity and ancestral inbreeding in the grapevine cultivar Chardonnay.</title>
        <authorList>
            <person name="Roach M.J."/>
            <person name="Johnson D.L."/>
            <person name="Bohlmann J."/>
            <person name="van Vuuren H.J."/>
            <person name="Jones S.J."/>
            <person name="Pretorius I.S."/>
            <person name="Schmidt S.A."/>
            <person name="Borneman A.R."/>
        </authorList>
    </citation>
    <scope>NUCLEOTIDE SEQUENCE [LARGE SCALE GENOMIC DNA]</scope>
    <source>
        <strain evidence="16">cv. Chardonnay</strain>
        <tissue evidence="15">Leaf</tissue>
    </source>
</reference>
<protein>
    <submittedName>
        <fullName evidence="15">Cytochrome P450 87A3</fullName>
    </submittedName>
</protein>
<evidence type="ECO:0000256" key="3">
    <source>
        <dbReference type="ARBA" id="ARBA00010617"/>
    </source>
</evidence>
<evidence type="ECO:0000256" key="10">
    <source>
        <dbReference type="ARBA" id="ARBA00023033"/>
    </source>
</evidence>